<evidence type="ECO:0000313" key="11">
    <source>
        <dbReference type="EMBL" id="GAU91639.1"/>
    </source>
</evidence>
<dbReference type="EC" id="3.4.16.-" evidence="10"/>
<keyword evidence="4 10" id="KW-0121">Carboxypeptidase</keyword>
<dbReference type="Gene3D" id="3.40.50.1820">
    <property type="entry name" value="alpha/beta hydrolase"/>
    <property type="match status" value="1"/>
</dbReference>
<name>A0A1D1UPI1_RAMVA</name>
<dbReference type="Proteomes" id="UP000186922">
    <property type="component" value="Unassembled WGS sequence"/>
</dbReference>
<dbReference type="InterPro" id="IPR029058">
    <property type="entry name" value="AB_hydrolase_fold"/>
</dbReference>
<dbReference type="SUPFAM" id="SSF53474">
    <property type="entry name" value="alpha/beta-Hydrolases"/>
    <property type="match status" value="1"/>
</dbReference>
<dbReference type="STRING" id="947166.A0A1D1UPI1"/>
<feature type="signal peptide" evidence="10">
    <location>
        <begin position="1"/>
        <end position="21"/>
    </location>
</feature>
<dbReference type="Pfam" id="PF00450">
    <property type="entry name" value="Peptidase_S10"/>
    <property type="match status" value="1"/>
</dbReference>
<keyword evidence="3" id="KW-0964">Secreted</keyword>
<dbReference type="AlphaFoldDB" id="A0A1D1UPI1"/>
<evidence type="ECO:0000256" key="10">
    <source>
        <dbReference type="RuleBase" id="RU361156"/>
    </source>
</evidence>
<evidence type="ECO:0000313" key="12">
    <source>
        <dbReference type="Proteomes" id="UP000186922"/>
    </source>
</evidence>
<feature type="chain" id="PRO_5008811093" description="Carboxypeptidase" evidence="10">
    <location>
        <begin position="22"/>
        <end position="453"/>
    </location>
</feature>
<dbReference type="InterPro" id="IPR001563">
    <property type="entry name" value="Peptidase_S10"/>
</dbReference>
<accession>A0A1D1UPI1</accession>
<dbReference type="OrthoDB" id="443318at2759"/>
<comment type="caution">
    <text evidence="11">The sequence shown here is derived from an EMBL/GenBank/DDBJ whole genome shotgun (WGS) entry which is preliminary data.</text>
</comment>
<keyword evidence="7 10" id="KW-0378">Hydrolase</keyword>
<evidence type="ECO:0000256" key="2">
    <source>
        <dbReference type="ARBA" id="ARBA00009431"/>
    </source>
</evidence>
<comment type="similarity">
    <text evidence="2 10">Belongs to the peptidase S10 family.</text>
</comment>
<keyword evidence="12" id="KW-1185">Reference proteome</keyword>
<dbReference type="PROSITE" id="PS00131">
    <property type="entry name" value="CARBOXYPEPT_SER_SER"/>
    <property type="match status" value="1"/>
</dbReference>
<keyword evidence="5 10" id="KW-0645">Protease</keyword>
<dbReference type="PRINTS" id="PR00724">
    <property type="entry name" value="CRBOXYPTASEC"/>
</dbReference>
<evidence type="ECO:0000256" key="3">
    <source>
        <dbReference type="ARBA" id="ARBA00022525"/>
    </source>
</evidence>
<organism evidence="11 12">
    <name type="scientific">Ramazzottius varieornatus</name>
    <name type="common">Water bear</name>
    <name type="synonym">Tardigrade</name>
    <dbReference type="NCBI Taxonomy" id="947166"/>
    <lineage>
        <taxon>Eukaryota</taxon>
        <taxon>Metazoa</taxon>
        <taxon>Ecdysozoa</taxon>
        <taxon>Tardigrada</taxon>
        <taxon>Eutardigrada</taxon>
        <taxon>Parachela</taxon>
        <taxon>Hypsibioidea</taxon>
        <taxon>Ramazzottiidae</taxon>
        <taxon>Ramazzottius</taxon>
    </lineage>
</organism>
<dbReference type="GO" id="GO:0005576">
    <property type="term" value="C:extracellular region"/>
    <property type="evidence" value="ECO:0007669"/>
    <property type="project" value="UniProtKB-SubCell"/>
</dbReference>
<dbReference type="PANTHER" id="PTHR11802:SF3">
    <property type="entry name" value="RETINOID-INDUCIBLE SERINE CARBOXYPEPTIDASE"/>
    <property type="match status" value="1"/>
</dbReference>
<dbReference type="GO" id="GO:0004185">
    <property type="term" value="F:serine-type carboxypeptidase activity"/>
    <property type="evidence" value="ECO:0007669"/>
    <property type="project" value="UniProtKB-UniRule"/>
</dbReference>
<dbReference type="GO" id="GO:0006508">
    <property type="term" value="P:proteolysis"/>
    <property type="evidence" value="ECO:0007669"/>
    <property type="project" value="UniProtKB-KW"/>
</dbReference>
<dbReference type="PANTHER" id="PTHR11802">
    <property type="entry name" value="SERINE PROTEASE FAMILY S10 SERINE CARBOXYPEPTIDASE"/>
    <property type="match status" value="1"/>
</dbReference>
<evidence type="ECO:0000256" key="8">
    <source>
        <dbReference type="ARBA" id="ARBA00023180"/>
    </source>
</evidence>
<evidence type="ECO:0000256" key="4">
    <source>
        <dbReference type="ARBA" id="ARBA00022645"/>
    </source>
</evidence>
<keyword evidence="6 10" id="KW-0732">Signal</keyword>
<proteinExistence type="inferred from homology"/>
<gene>
    <name evidence="11" type="primary">RvY_03860-1</name>
    <name evidence="11" type="synonym">RvY_03860.1</name>
    <name evidence="11" type="ORF">RvY_03860</name>
</gene>
<dbReference type="FunFam" id="3.40.50.1820:FF:000075">
    <property type="entry name" value="Carboxypeptidase"/>
    <property type="match status" value="1"/>
</dbReference>
<dbReference type="InterPro" id="IPR018202">
    <property type="entry name" value="Ser_caboxypep_ser_AS"/>
</dbReference>
<protein>
    <recommendedName>
        <fullName evidence="10">Carboxypeptidase</fullName>
        <ecNumber evidence="10">3.4.16.-</ecNumber>
    </recommendedName>
</protein>
<evidence type="ECO:0000256" key="6">
    <source>
        <dbReference type="ARBA" id="ARBA00022729"/>
    </source>
</evidence>
<keyword evidence="8" id="KW-0325">Glycoprotein</keyword>
<comment type="subcellular location">
    <subcellularLocation>
        <location evidence="1">Secreted</location>
    </subcellularLocation>
</comment>
<comment type="function">
    <text evidence="9">May be involved in vascular wall and kidney homeostasis.</text>
</comment>
<evidence type="ECO:0000256" key="9">
    <source>
        <dbReference type="ARBA" id="ARBA00055847"/>
    </source>
</evidence>
<dbReference type="EMBL" id="BDGG01000002">
    <property type="protein sequence ID" value="GAU91639.1"/>
    <property type="molecule type" value="Genomic_DNA"/>
</dbReference>
<evidence type="ECO:0000256" key="5">
    <source>
        <dbReference type="ARBA" id="ARBA00022670"/>
    </source>
</evidence>
<sequence>MRNVICVLLLMSLCPWQNCAGLPGGFRNSTFAEEYAEDWGYITVRPEAHLFWWLYTREDATSLPLVLWLQGGPGGSGAGFGNFGEIGPLDVGLQPRETTWLKAANLLFIDNPVGTGFSYVTDDNAYAKTVDEIAEDLVAFFKEFFQKKPDLQNVPFYIFSESYGGKMTAVFAVHLWKAVRRGDVVCKFKGAAMGDSWIHPKIIVDSWGPYLYSTSFVDDNGLALVNESAANISAAIAAGEWKEATALWDASEDVVGEVTGGVDWYNILSPIPEKRHLEGKRAFRQSQSIRDKALRKLYQKHVAVHQKDALDALMNGPVRKRLGIIPENVTWGGQSAEVFINQEEEFMKPVTHAVDFLLSKTTLNVVVYNGQLDLICDTIGVEAWVQTLKWTGLPSFNAAKREHVVLEETGDIVGYFKQYKRFSFYWMLRGGHMLPADQGPATLQMLQMILDSK</sequence>
<evidence type="ECO:0000256" key="1">
    <source>
        <dbReference type="ARBA" id="ARBA00004613"/>
    </source>
</evidence>
<reference evidence="11 12" key="1">
    <citation type="journal article" date="2016" name="Nat. Commun.">
        <title>Extremotolerant tardigrade genome and improved radiotolerance of human cultured cells by tardigrade-unique protein.</title>
        <authorList>
            <person name="Hashimoto T."/>
            <person name="Horikawa D.D."/>
            <person name="Saito Y."/>
            <person name="Kuwahara H."/>
            <person name="Kozuka-Hata H."/>
            <person name="Shin-I T."/>
            <person name="Minakuchi Y."/>
            <person name="Ohishi K."/>
            <person name="Motoyama A."/>
            <person name="Aizu T."/>
            <person name="Enomoto A."/>
            <person name="Kondo K."/>
            <person name="Tanaka S."/>
            <person name="Hara Y."/>
            <person name="Koshikawa S."/>
            <person name="Sagara H."/>
            <person name="Miura T."/>
            <person name="Yokobori S."/>
            <person name="Miyagawa K."/>
            <person name="Suzuki Y."/>
            <person name="Kubo T."/>
            <person name="Oyama M."/>
            <person name="Kohara Y."/>
            <person name="Fujiyama A."/>
            <person name="Arakawa K."/>
            <person name="Katayama T."/>
            <person name="Toyoda A."/>
            <person name="Kunieda T."/>
        </authorList>
    </citation>
    <scope>NUCLEOTIDE SEQUENCE [LARGE SCALE GENOMIC DNA]</scope>
    <source>
        <strain evidence="11 12">YOKOZUNA-1</strain>
    </source>
</reference>
<evidence type="ECO:0000256" key="7">
    <source>
        <dbReference type="ARBA" id="ARBA00022801"/>
    </source>
</evidence>